<sequence>MRLSPAGRAQTGFTLIELIAVIVVLGILAATAMPRFVGMSTEARIAKMKAAQAALQTGASLFHAQWLANGSPADTSGNSSSTDSVVSMEGVRIAYINGYPDVGADGNADALTTAVDSGILLAAGGLSDYTVAASAVNTLVVTPDATHPNCQVTYLQATATAAPVISATGLTTTDCQ</sequence>
<keyword evidence="3" id="KW-1185">Reference proteome</keyword>
<feature type="transmembrane region" description="Helical" evidence="1">
    <location>
        <begin position="12"/>
        <end position="33"/>
    </location>
</feature>
<proteinExistence type="predicted"/>
<dbReference type="RefSeq" id="WP_119738951.1">
    <property type="nucleotide sequence ID" value="NZ_QYUN01000002.1"/>
</dbReference>
<dbReference type="EMBL" id="QYUN01000002">
    <property type="protein sequence ID" value="RJG06405.1"/>
    <property type="molecule type" value="Genomic_DNA"/>
</dbReference>
<dbReference type="PROSITE" id="PS00409">
    <property type="entry name" value="PROKAR_NTER_METHYL"/>
    <property type="match status" value="1"/>
</dbReference>
<dbReference type="Proteomes" id="UP000285190">
    <property type="component" value="Unassembled WGS sequence"/>
</dbReference>
<comment type="caution">
    <text evidence="2">The sequence shown here is derived from an EMBL/GenBank/DDBJ whole genome shotgun (WGS) entry which is preliminary data.</text>
</comment>
<dbReference type="AlphaFoldDB" id="A0A418X1U4"/>
<reference evidence="2 3" key="1">
    <citation type="submission" date="2018-09" db="EMBL/GenBank/DDBJ databases">
        <authorList>
            <person name="Zhu H."/>
        </authorList>
    </citation>
    <scope>NUCLEOTIDE SEQUENCE [LARGE SCALE GENOMIC DNA]</scope>
    <source>
        <strain evidence="2 3">K2R10-39</strain>
    </source>
</reference>
<keyword evidence="1" id="KW-1133">Transmembrane helix</keyword>
<keyword evidence="1" id="KW-0812">Transmembrane</keyword>
<dbReference type="InterPro" id="IPR012902">
    <property type="entry name" value="N_methyl_site"/>
</dbReference>
<dbReference type="Pfam" id="PF07963">
    <property type="entry name" value="N_methyl"/>
    <property type="match status" value="1"/>
</dbReference>
<gene>
    <name evidence="2" type="ORF">D3870_10620</name>
</gene>
<evidence type="ECO:0000313" key="3">
    <source>
        <dbReference type="Proteomes" id="UP000285190"/>
    </source>
</evidence>
<accession>A0A418X1U4</accession>
<evidence type="ECO:0000313" key="2">
    <source>
        <dbReference type="EMBL" id="RJG06405.1"/>
    </source>
</evidence>
<keyword evidence="1" id="KW-0472">Membrane</keyword>
<dbReference type="Gene3D" id="3.30.700.10">
    <property type="entry name" value="Glycoprotein, Type 4 Pilin"/>
    <property type="match status" value="1"/>
</dbReference>
<protein>
    <submittedName>
        <fullName evidence="2">Type II secretion system protein</fullName>
    </submittedName>
</protein>
<dbReference type="OrthoDB" id="8758816at2"/>
<organism evidence="2 3">
    <name type="scientific">Noviherbaspirillum cavernae</name>
    <dbReference type="NCBI Taxonomy" id="2320862"/>
    <lineage>
        <taxon>Bacteria</taxon>
        <taxon>Pseudomonadati</taxon>
        <taxon>Pseudomonadota</taxon>
        <taxon>Betaproteobacteria</taxon>
        <taxon>Burkholderiales</taxon>
        <taxon>Oxalobacteraceae</taxon>
        <taxon>Noviherbaspirillum</taxon>
    </lineage>
</organism>
<evidence type="ECO:0000256" key="1">
    <source>
        <dbReference type="SAM" id="Phobius"/>
    </source>
</evidence>
<dbReference type="InterPro" id="IPR045584">
    <property type="entry name" value="Pilin-like"/>
</dbReference>
<dbReference type="SUPFAM" id="SSF54523">
    <property type="entry name" value="Pili subunits"/>
    <property type="match status" value="1"/>
</dbReference>
<dbReference type="NCBIfam" id="TIGR02532">
    <property type="entry name" value="IV_pilin_GFxxxE"/>
    <property type="match status" value="1"/>
</dbReference>
<name>A0A418X1U4_9BURK</name>